<reference evidence="3" key="1">
    <citation type="submission" date="2018-07" db="EMBL/GenBank/DDBJ databases">
        <title>Genetic characterization of Mycoplasma hyopneumoniae, M. hyorhinis and M. flocculare isolates through whole genome sequencing analysis: comparative analysis of sequence types and putative genes involved in virulence.</title>
        <authorList>
            <person name="Fourour S."/>
            <person name="Lucas P."/>
            <person name="Touzain F."/>
            <person name="Tocqueville V."/>
            <person name="Kempf I."/>
            <person name="Marois-Crehan C."/>
        </authorList>
    </citation>
    <scope>NUCLEOTIDE SEQUENCE</scope>
    <source>
        <strain evidence="3">MF22</strain>
    </source>
</reference>
<evidence type="ECO:0000313" key="4">
    <source>
        <dbReference type="Proteomes" id="UP001193441"/>
    </source>
</evidence>
<dbReference type="Proteomes" id="UP001193441">
    <property type="component" value="Unassembled WGS sequence"/>
</dbReference>
<keyword evidence="2" id="KW-0812">Transmembrane</keyword>
<name>A0AAW9XFI7_MESFC</name>
<accession>A0AAW9XFI7</accession>
<evidence type="ECO:0008006" key="5">
    <source>
        <dbReference type="Google" id="ProtNLM"/>
    </source>
</evidence>
<evidence type="ECO:0000256" key="1">
    <source>
        <dbReference type="SAM" id="MobiDB-lite"/>
    </source>
</evidence>
<organism evidence="3 4">
    <name type="scientific">Mesomycoplasma flocculare</name>
    <name type="common">Mycoplasma flocculare</name>
    <dbReference type="NCBI Taxonomy" id="2128"/>
    <lineage>
        <taxon>Bacteria</taxon>
        <taxon>Bacillati</taxon>
        <taxon>Mycoplasmatota</taxon>
        <taxon>Mycoplasmoidales</taxon>
        <taxon>Metamycoplasmataceae</taxon>
        <taxon>Mesomycoplasma</taxon>
    </lineage>
</organism>
<sequence>MDNQNRANNKTKYLNNYFTKKLFAGAGFISGSLVALSPYLAKIITPKTIYIKDFVISNLTANSAEINFRLKAKNKLDNEFVKNADLELIYINNQSRYITKSKVVYDPKTDSFSTYSDNLLGGSTYQLQLVSANNPRYYFNFLNSSQFFSTKNQVEKFSYYDIANKTILNLDLHDSQNLLDSANLILYYKQIGSDKILSTKSQFLNNSKQKQASFSFYNLSRIAKYEILGLKYYYQNQDELFDLEISPLANRYFSVSPLSGKIVSLNQKSYGLNSALIEIGLLFDNQKPELGKTEKINLEYYWRGENGQYQFEVANDVSLIFEGKRVYANLDLSEIPGGAKFWISRIWNNSGTLKIKTDNKFSFISAPEVAKIKTFVSFDNISSFDVKFNDQSLLLNGKDVKINFFADDAPNKILSTTGQVVGNKLFSFAKNLAKEKHFTIDSLEILGSATNFDETKIQDTKTIFFSKNFDPKEKKFFTYATSATIESVSADRISEDTARISVILDSIDDFIKDNIATLYFKVAGSSNLLKSAAEAFKISGNKLVLSWDLINLEPGTTYFIDSIGIADSKQYFVNKLYLNFGTNINASKLNWTTRPAVSSITYTKKSPTSLALNIAIKNVLENLKTAKIKYSELKPNGSQKTINALIENNTVISNLLVQNLEKGLDYRIDSIEIDGYKSSKNSSDILAVSKTISPAQRIFGLHAPLVLKSIKNESEEQTSAKLKVEFSPETIRAIGDKKLKIYYSLAGSSKLLSQEVALQKATENQNSVEFSLTNLEIGAKYNINSIVLSRKVTDLNGEITTLERNVLFGDETSKLPDLAHFYTKSAIVEVGYDNSYEQRVIATFILADAKGVYSGKTAKLKYKLKAKNGKSQEAQSAQHQSGEITAPIVGTRIRFDITDLYKQGLYEIDENSLEIVDGKNQIGTQSTSQSRVRREVSQFQVTKGTNNIPFKAKLLDKAEKKQFLTIPKTANVTSLELKKRTKNSAEFEIEFGRDFPEQKSLKTKNQAPEKLDDFLNSQSLKVRFKKYGGTEQEQIVIATKDVQSQKTSFSLKNLENGQQYVILGFDQVETAKNPKVNIYLDDLDFYKDQIIATSAVIQKLEIDTSVETQAKVHLELKDGGRYTAGKKVSVQIEKVDGQSGVSQNSQNLVQTATSLNGVYDFTFLNLEKLVKYKIKSVKFENAISSKKRAKRAISKFSQDVQTVLVNVQSDLSQEEEIELLEAKSQTLEAKKAFITKAQSAKIVEIKEEGKTTKSLSLKFTLDAADDYLSGSNIELEYKNLSTNQLVKTKVAKVALDKKTLTFQLDSLNPGDKYEILALRLKNDSVSVRNLQTLQRNHFEFAFDKSPHTKTPFSKKFFSPTPNLSSIKTESTSETSARISVKLNDKGANWNSKYLKIKLAPESSPKTYTSQISNGLAVFEINGLKKAGEYQIQNLKVLDTPSSPAKVDGNDIEGFNTLKEQKKFELEAESATIVDISYKSDNNSADILVKFAKDETFLNSQKKGKRKLKFYFKDSLSGPEVSAISEFGQISSQQPELTLTLDSKQKLKAGGLYLLSKIEDVSDTNGPKKLTTFKFAKNDNEAKLKKDSAPAVLDKLFFATKPEIISYSFEKKDETTYIANFEMVDPLAGRGIEKGGFENREVKIKYQKLVAGDGSQPSVSEILETTAKAQNSKFSFEIKSLEKNAVYKLVSVDWADRASDNSANITDPTIKLANSNSQQKTFASFAVKDLDANTKTKIEGQIPGNGLVSFGQNFIIKPESAKVISIEKQDKQNDKAIITLTFDNTDKYLKHTDYKNKLKLVYYQVGAPEQQKAILNLDNSENQKIKFKTEIQNLSGGNNYKIVGLENDSAPKRTRRSLSPVQNPLTFYFDDNRVQETAKEFATLPIINSILQLRNPLNPGQYDFIITLKDAGKVFRQNSNIKAKIQYKKVLSGKFAKASVQEVITELQKLEKTKTLSAQKSEVQSLQDSASFKFTLKNLDLFAQYYIEKIAYDSQNPDNILAKQESEVRNSASSGYFRFDNSVEEKRAFITFPSKVIVDKITIKPDFAANSAKLELEFAPKYKGFLEIYHNFALVYKTPKGLFQEINFNTKDFTSSLLSQDAKPKVSVEIKNIQEPGKYLIDHIKFTDKKTTQIKAISNLELPPVLINETISLKDRSFYTNTKITEIRKKYIGETNATIELVIADPSGSYLGKQVEATFKSTQSDSNSSNNVTSQTQIVADIPGVSSKAVFEVKTLNKLSEYTIEKLEFAQATAPKNSEVQFQSQKHQVPFAQNSKMSDSDKKFTTKFETATALGITYQLDQVTQKARPWEKAKIRVFFSALDKPLSTQATKLKLVYESSKDGISSVSNTETSASIINNSNNLASQWQNQVPETASLYYEFSLDRLDAGAQYKIIGLKDSKNQVQIIVPNSPVITTTLFATQPSPSPKPSPSFSFNTAPLISKMSYIPAENAIKLILDIENSQKINYDNSKVQIKYKKLKPNANTYGWQDPTKPLKQNLTSSELTGTVINKTILAKQQESNTPNTGLTRLEVELTGLEKGSWYLIDAVTLTSLNGQSKQLQLYLDKENIENPINKLQTNETSKWPTIINTSIESVTIQSVKTSSTPGSNLSRNSTPQLDNGKFEVEFPAQDAAFLKDKYELQLELESVEKKVFFTNTVAITAPAARSKRSSSSSSSSPTPVKVQLEAKNLLPGDSFKIKNYIFKKKNPNAKNWTVNLPLSFKTQINKEMAQTPPSLITANAIKSIQSTPIKEGETEVFVIFYNKNKLLDGKKLTLQAELDQNFDNKFIPTSWKSKIRGQSQLETSARAMVHAIQVTNKTNETWVKFKMKTRLKKGKQYKIKNIYAGVNSLTFANELSNPAHRQRLFYSKPELVSPQTIQITKVSETSATISLSFADDDAFLSKKSVSLVLKEANSQNSQSPALSVVKTLTFQNNQQNKAEFTFDQLVPGTLYTITGLVSDTLNISLPQPGSTNQNDLIKSWENSQVSSNTNTNQLQFITKPQISNIVVTPDDTTANLALEGITPALKPLPLTWRLKYKDLDKKSAQEKEVTIQPEKFQNKITNLTKWTNYQITKISVSSSAPSSNSPLNVSFSWDLQYGKNQQNTKFKTTAKHLEVVPASTTVTAINTNSVELSVKFDSQSAKALTGKTLVANAAPQLNSSSSSSQASTSAVVNPKDQTAKFLFTNLNQGQLYKLQNITTNNSANSQDQHNPVKANQLIIPKSKPQAIKILQNRFAEQQRNSLLFAPLADQISMLEGWTAPNLNSSLTYQGETIYIKFNKSAATILDQDWLEQNLDLYLLPAPKDADESGNIPTEINLTPYLFRQQGVSLKIDNQAQTIALNLAIPSSPSSSSSSSSTSGQYSWTRMFIGGRIKAVLRRKSIEDPTKPMTPAPHSSSDQQIIFSVATKASVVRPMSVDYMYEGLLGFTYLVFDPTNQLRATGRDEKETNKFERLSLYNQQSWLKVAYFPNNNNNILQNQEITREPIAIRTYLVNPHTLKPSHYKYLTVYYDWNAWSSYSGQQGQQAKSFPSPVQPENDLVQTYNPLIQFILVKNRKEVPIFAPLPKESLNLSFKVDHLSVSPPQFIKQNLASKQKDPWLQKNLASWWPKQNIFSLAKNPFRTQLLAGDQTIQKLLPFDPTYANKKFTLTLNATKTNWTKITITDGQNRQIDLHKHTQKGNIAFWSNAENNINTIFPTKITTSSSSSSSSLVEPLTYNPEFYYKLFSPKKPPTLDSKFSFRQYQQNVKKLLEKVRTPQKKK</sequence>
<dbReference type="RefSeq" id="WP_160583606.1">
    <property type="nucleotide sequence ID" value="NZ_QQRD01000001.1"/>
</dbReference>
<evidence type="ECO:0000313" key="3">
    <source>
        <dbReference type="EMBL" id="MXR56405.1"/>
    </source>
</evidence>
<keyword evidence="2" id="KW-1133">Transmembrane helix</keyword>
<feature type="transmembrane region" description="Helical" evidence="2">
    <location>
        <begin position="21"/>
        <end position="41"/>
    </location>
</feature>
<proteinExistence type="predicted"/>
<comment type="caution">
    <text evidence="3">The sequence shown here is derived from an EMBL/GenBank/DDBJ whole genome shotgun (WGS) entry which is preliminary data.</text>
</comment>
<feature type="compositionally biased region" description="Polar residues" evidence="1">
    <location>
        <begin position="2598"/>
        <end position="2617"/>
    </location>
</feature>
<feature type="region of interest" description="Disordered" evidence="1">
    <location>
        <begin position="2598"/>
        <end position="2618"/>
    </location>
</feature>
<keyword evidence="2" id="KW-0472">Membrane</keyword>
<evidence type="ECO:0000256" key="2">
    <source>
        <dbReference type="SAM" id="Phobius"/>
    </source>
</evidence>
<gene>
    <name evidence="3" type="ORF">DR094_00055</name>
</gene>
<protein>
    <recommendedName>
        <fullName evidence="5">DUF1410 domain-containing protein</fullName>
    </recommendedName>
</protein>
<dbReference type="EMBL" id="QQRD01000001">
    <property type="protein sequence ID" value="MXR56405.1"/>
    <property type="molecule type" value="Genomic_DNA"/>
</dbReference>